<reference evidence="3" key="1">
    <citation type="submission" date="2020-11" db="EMBL/GenBank/DDBJ databases">
        <title>Sequencing the genomes of 1000 actinobacteria strains.</title>
        <authorList>
            <person name="Klenk H.-P."/>
        </authorList>
    </citation>
    <scope>NUCLEOTIDE SEQUENCE</scope>
    <source>
        <strain evidence="3">DSM 26152</strain>
    </source>
</reference>
<sequence>MPVTSVVTDLEALTFTVSSRVNAAPESVWRLIEDPSLLEGWWGPPGHPAEFSEHSLTPGERCRFTIFEHGVVASGWWRILEVEKHHRLIFEDGREPGQDLPRGTTQMTLSLDALPGNQPGTLVRLCVEFSSARQLDAMAEADFEETLSACVGQMDKLLLAAA</sequence>
<feature type="domain" description="Activator of Hsp90 ATPase homologue 1/2-like C-terminal" evidence="2">
    <location>
        <begin position="22"/>
        <end position="158"/>
    </location>
</feature>
<gene>
    <name evidence="3" type="ORF">IW252_000848</name>
</gene>
<dbReference type="CDD" id="cd07814">
    <property type="entry name" value="SRPBCC_CalC_Aha1-like"/>
    <property type="match status" value="1"/>
</dbReference>
<accession>A0A931GIB2</accession>
<dbReference type="InterPro" id="IPR013538">
    <property type="entry name" value="ASHA1/2-like_C"/>
</dbReference>
<evidence type="ECO:0000259" key="2">
    <source>
        <dbReference type="Pfam" id="PF08327"/>
    </source>
</evidence>
<protein>
    <submittedName>
        <fullName evidence="3">Uncharacterized protein YndB with AHSA1/START domain</fullName>
    </submittedName>
</protein>
<comment type="similarity">
    <text evidence="1">Belongs to the AHA1 family.</text>
</comment>
<dbReference type="RefSeq" id="WP_196835437.1">
    <property type="nucleotide sequence ID" value="NZ_JADOTZ010000001.1"/>
</dbReference>
<proteinExistence type="inferred from homology"/>
<organism evidence="3 4">
    <name type="scientific">Zhihengliuella flava</name>
    <dbReference type="NCBI Taxonomy" id="1285193"/>
    <lineage>
        <taxon>Bacteria</taxon>
        <taxon>Bacillati</taxon>
        <taxon>Actinomycetota</taxon>
        <taxon>Actinomycetes</taxon>
        <taxon>Micrococcales</taxon>
        <taxon>Micrococcaceae</taxon>
        <taxon>Zhihengliuella</taxon>
    </lineage>
</organism>
<evidence type="ECO:0000313" key="3">
    <source>
        <dbReference type="EMBL" id="MBG6084081.1"/>
    </source>
</evidence>
<evidence type="ECO:0000256" key="1">
    <source>
        <dbReference type="ARBA" id="ARBA00006817"/>
    </source>
</evidence>
<dbReference type="Pfam" id="PF08327">
    <property type="entry name" value="AHSA1"/>
    <property type="match status" value="1"/>
</dbReference>
<dbReference type="InterPro" id="IPR023393">
    <property type="entry name" value="START-like_dom_sf"/>
</dbReference>
<dbReference type="AlphaFoldDB" id="A0A931GIB2"/>
<comment type="caution">
    <text evidence="3">The sequence shown here is derived from an EMBL/GenBank/DDBJ whole genome shotgun (WGS) entry which is preliminary data.</text>
</comment>
<keyword evidence="4" id="KW-1185">Reference proteome</keyword>
<dbReference type="Gene3D" id="3.30.530.20">
    <property type="match status" value="1"/>
</dbReference>
<dbReference type="SUPFAM" id="SSF55961">
    <property type="entry name" value="Bet v1-like"/>
    <property type="match status" value="1"/>
</dbReference>
<evidence type="ECO:0000313" key="4">
    <source>
        <dbReference type="Proteomes" id="UP000625033"/>
    </source>
</evidence>
<dbReference type="Proteomes" id="UP000625033">
    <property type="component" value="Unassembled WGS sequence"/>
</dbReference>
<dbReference type="EMBL" id="JADOTZ010000001">
    <property type="protein sequence ID" value="MBG6084081.1"/>
    <property type="molecule type" value="Genomic_DNA"/>
</dbReference>
<name>A0A931GIB2_9MICC</name>